<evidence type="ECO:0000313" key="7">
    <source>
        <dbReference type="Proteomes" id="UP000694546"/>
    </source>
</evidence>
<reference evidence="6" key="2">
    <citation type="submission" date="2025-09" db="UniProtKB">
        <authorList>
            <consortium name="Ensembl"/>
        </authorList>
    </citation>
    <scope>IDENTIFICATION</scope>
</reference>
<dbReference type="OrthoDB" id="6154955at2759"/>
<evidence type="ECO:0000256" key="4">
    <source>
        <dbReference type="SAM" id="SignalP"/>
    </source>
</evidence>
<dbReference type="GO" id="GO:0005576">
    <property type="term" value="C:extracellular region"/>
    <property type="evidence" value="ECO:0007669"/>
    <property type="project" value="UniProtKB-SubCell"/>
</dbReference>
<dbReference type="Proteomes" id="UP000694546">
    <property type="component" value="Chromosome 16"/>
</dbReference>
<dbReference type="Pfam" id="PF00386">
    <property type="entry name" value="C1q"/>
    <property type="match status" value="1"/>
</dbReference>
<feature type="chain" id="PRO_5034160778" description="C1q domain-containing protein" evidence="4">
    <location>
        <begin position="22"/>
        <end position="239"/>
    </location>
</feature>
<evidence type="ECO:0000256" key="3">
    <source>
        <dbReference type="ARBA" id="ARBA00022729"/>
    </source>
</evidence>
<dbReference type="GO" id="GO:0045202">
    <property type="term" value="C:synapse"/>
    <property type="evidence" value="ECO:0007669"/>
    <property type="project" value="TreeGrafter"/>
</dbReference>
<dbReference type="OMA" id="MSGRKLC"/>
<name>A0A8C5C622_GADMO</name>
<dbReference type="Ensembl" id="ENSGMOT00000025080.1">
    <property type="protein sequence ID" value="ENSGMOP00000056500.1"/>
    <property type="gene ID" value="ENSGMOG00000031922.1"/>
</dbReference>
<evidence type="ECO:0000313" key="6">
    <source>
        <dbReference type="Ensembl" id="ENSGMOP00000056500.1"/>
    </source>
</evidence>
<evidence type="ECO:0000256" key="2">
    <source>
        <dbReference type="ARBA" id="ARBA00022525"/>
    </source>
</evidence>
<proteinExistence type="predicted"/>
<accession>A0A8C5C622</accession>
<feature type="signal peptide" evidence="4">
    <location>
        <begin position="1"/>
        <end position="21"/>
    </location>
</feature>
<sequence>MVALSLMSVWGLLCLCTTVHGMGSNIDILAQTAINLPGTLSCGVNWGCDCAFRQKDCCCGAKQFTALEDSIYTRLVAFRMELHDVEMQTEALTKNTHIAFSASMAARSGSFGPFTTNVPIPYTLIATNDGNGYNPALGIFTAPRAGVYSFAYTVYSSVGTTGARLYHNIQLMLNGEVVASTWEDNREDTEDSGSQVVVLQMRRGCQVYMEMVSGRSLAGNTRNAYNHFSGYLVYPDDED</sequence>
<protein>
    <recommendedName>
        <fullName evidence="5">C1q domain-containing protein</fullName>
    </recommendedName>
</protein>
<dbReference type="PRINTS" id="PR00007">
    <property type="entry name" value="COMPLEMNTC1Q"/>
</dbReference>
<keyword evidence="3 4" id="KW-0732">Signal</keyword>
<dbReference type="PANTHER" id="PTHR22923">
    <property type="entry name" value="CEREBELLIN-RELATED"/>
    <property type="match status" value="1"/>
</dbReference>
<keyword evidence="7" id="KW-1185">Reference proteome</keyword>
<dbReference type="InterPro" id="IPR001073">
    <property type="entry name" value="C1q_dom"/>
</dbReference>
<dbReference type="SUPFAM" id="SSF49842">
    <property type="entry name" value="TNF-like"/>
    <property type="match status" value="1"/>
</dbReference>
<dbReference type="InterPro" id="IPR008983">
    <property type="entry name" value="Tumour_necrosis_fac-like_dom"/>
</dbReference>
<evidence type="ECO:0000256" key="1">
    <source>
        <dbReference type="ARBA" id="ARBA00004613"/>
    </source>
</evidence>
<evidence type="ECO:0000259" key="5">
    <source>
        <dbReference type="PROSITE" id="PS50871"/>
    </source>
</evidence>
<comment type="subcellular location">
    <subcellularLocation>
        <location evidence="1">Secreted</location>
    </subcellularLocation>
</comment>
<dbReference type="SMART" id="SM00110">
    <property type="entry name" value="C1Q"/>
    <property type="match status" value="1"/>
</dbReference>
<dbReference type="Gene3D" id="2.60.120.40">
    <property type="match status" value="1"/>
</dbReference>
<dbReference type="PROSITE" id="PS50871">
    <property type="entry name" value="C1Q"/>
    <property type="match status" value="1"/>
</dbReference>
<organism evidence="6 7">
    <name type="scientific">Gadus morhua</name>
    <name type="common">Atlantic cod</name>
    <dbReference type="NCBI Taxonomy" id="8049"/>
    <lineage>
        <taxon>Eukaryota</taxon>
        <taxon>Metazoa</taxon>
        <taxon>Chordata</taxon>
        <taxon>Craniata</taxon>
        <taxon>Vertebrata</taxon>
        <taxon>Euteleostomi</taxon>
        <taxon>Actinopterygii</taxon>
        <taxon>Neopterygii</taxon>
        <taxon>Teleostei</taxon>
        <taxon>Neoteleostei</taxon>
        <taxon>Acanthomorphata</taxon>
        <taxon>Zeiogadaria</taxon>
        <taxon>Gadariae</taxon>
        <taxon>Gadiformes</taxon>
        <taxon>Gadoidei</taxon>
        <taxon>Gadidae</taxon>
        <taxon>Gadus</taxon>
    </lineage>
</organism>
<dbReference type="InterPro" id="IPR050822">
    <property type="entry name" value="Cerebellin_Synaptic_Org"/>
</dbReference>
<dbReference type="GO" id="GO:0099558">
    <property type="term" value="P:maintenance of synapse structure"/>
    <property type="evidence" value="ECO:0007669"/>
    <property type="project" value="TreeGrafter"/>
</dbReference>
<dbReference type="AlphaFoldDB" id="A0A8C5C622"/>
<gene>
    <name evidence="6" type="primary">cbln18</name>
</gene>
<feature type="domain" description="C1q" evidence="5">
    <location>
        <begin position="96"/>
        <end position="239"/>
    </location>
</feature>
<dbReference type="PANTHER" id="PTHR22923:SF89">
    <property type="entry name" value="CEREBELLIN 18"/>
    <property type="match status" value="1"/>
</dbReference>
<dbReference type="GeneTree" id="ENSGT00940000163520"/>
<keyword evidence="2" id="KW-0964">Secreted</keyword>
<reference evidence="6" key="1">
    <citation type="submission" date="2025-08" db="UniProtKB">
        <authorList>
            <consortium name="Ensembl"/>
        </authorList>
    </citation>
    <scope>IDENTIFICATION</scope>
</reference>